<dbReference type="PANTHER" id="PTHR46890:SF50">
    <property type="entry name" value="RNA-DIRECTED DNA POLYMERASE, EUKARYOTA, REVERSE TRANSCRIPTASE ZINC-BINDING DOMAIN PROTEIN-RELATED"/>
    <property type="match status" value="1"/>
</dbReference>
<organism evidence="1 2">
    <name type="scientific">Dipteronia dyeriana</name>
    <dbReference type="NCBI Taxonomy" id="168575"/>
    <lineage>
        <taxon>Eukaryota</taxon>
        <taxon>Viridiplantae</taxon>
        <taxon>Streptophyta</taxon>
        <taxon>Embryophyta</taxon>
        <taxon>Tracheophyta</taxon>
        <taxon>Spermatophyta</taxon>
        <taxon>Magnoliopsida</taxon>
        <taxon>eudicotyledons</taxon>
        <taxon>Gunneridae</taxon>
        <taxon>Pentapetalae</taxon>
        <taxon>rosids</taxon>
        <taxon>malvids</taxon>
        <taxon>Sapindales</taxon>
        <taxon>Sapindaceae</taxon>
        <taxon>Hippocastanoideae</taxon>
        <taxon>Acereae</taxon>
        <taxon>Dipteronia</taxon>
    </lineage>
</organism>
<evidence type="ECO:0008006" key="3">
    <source>
        <dbReference type="Google" id="ProtNLM"/>
    </source>
</evidence>
<evidence type="ECO:0000313" key="2">
    <source>
        <dbReference type="Proteomes" id="UP001280121"/>
    </source>
</evidence>
<name>A0AAD9U7P1_9ROSI</name>
<reference evidence="1" key="1">
    <citation type="journal article" date="2023" name="Plant J.">
        <title>Genome sequences and population genomics provide insights into the demographic history, inbreeding, and mutation load of two 'living fossil' tree species of Dipteronia.</title>
        <authorList>
            <person name="Feng Y."/>
            <person name="Comes H.P."/>
            <person name="Chen J."/>
            <person name="Zhu S."/>
            <person name="Lu R."/>
            <person name="Zhang X."/>
            <person name="Li P."/>
            <person name="Qiu J."/>
            <person name="Olsen K.M."/>
            <person name="Qiu Y."/>
        </authorList>
    </citation>
    <scope>NUCLEOTIDE SEQUENCE</scope>
    <source>
        <strain evidence="1">KIB01</strain>
    </source>
</reference>
<dbReference type="InterPro" id="IPR052343">
    <property type="entry name" value="Retrotransposon-Effector_Assoc"/>
</dbReference>
<keyword evidence="2" id="KW-1185">Reference proteome</keyword>
<dbReference type="PANTHER" id="PTHR46890">
    <property type="entry name" value="NON-LTR RETROLELEMENT REVERSE TRANSCRIPTASE-LIKE PROTEIN-RELATED"/>
    <property type="match status" value="1"/>
</dbReference>
<evidence type="ECO:0000313" key="1">
    <source>
        <dbReference type="EMBL" id="KAK2649093.1"/>
    </source>
</evidence>
<sequence>MKRRERQVYSNQQVEKRHNNSWNLDVKIAKVIETGVALSFNFDGKEKEIGEVVARREKKDQDKLTESLGGSVLNRLLAMDAEGASGGLLSLWNGHFFEVFACISNKNYIILAGRLISINKMVVMCNVYAAYGESERKILWDFIVNTQNWLLLQSKIQASKMAMKRWLAANAKPSSQISVLEEKLEGIEKKAVNDGWLKNLRAAHLFMVSELWKGIRKEEQNRKQKSRVKWLKDGDRNSKFFHFLANDRKQKNFISDITFNGVVCSELQDLRWGFVDFFKCHFEKVSWNRPSIENINLKKLGEWESASLEEIFSLEEVWEVVRNCDGDKARGPDGLNFNFIKANWGAIKEDVMDFFMKFHNGSLIKELNYTFIALVPKVPKPTSMGDFRPISLVGSMYKVVAKVLANRIKKFMASIVGENQMAFIKNRQILDSFMIAEEIFHKWRKGGEVNVSANEVWLEMEKLDQGLYYYSQDVNFSSWKPYPSVCPSNNYGQILLQGIQAVVGKGSNIRLWQDVVIDGVPLKVAFPKIFSLVVNQEGFISELGSWNRLNWEWSVNLRRDPFDWEVNQWKCFKRWLEGIVVQKDVEDTIAWNFTSSGLFSVCSFKIKLEDFKSSLTLDFNLPWKGWCPPKVDFFTWQLLKGRVFIAEVL</sequence>
<accession>A0AAD9U7P1</accession>
<dbReference type="Proteomes" id="UP001280121">
    <property type="component" value="Unassembled WGS sequence"/>
</dbReference>
<protein>
    <recommendedName>
        <fullName evidence="3">Reverse transcriptase domain-containing protein</fullName>
    </recommendedName>
</protein>
<dbReference type="EMBL" id="JANJYI010000005">
    <property type="protein sequence ID" value="KAK2649093.1"/>
    <property type="molecule type" value="Genomic_DNA"/>
</dbReference>
<gene>
    <name evidence="1" type="ORF">Ddye_016582</name>
</gene>
<proteinExistence type="predicted"/>
<dbReference type="AlphaFoldDB" id="A0AAD9U7P1"/>
<comment type="caution">
    <text evidence="1">The sequence shown here is derived from an EMBL/GenBank/DDBJ whole genome shotgun (WGS) entry which is preliminary data.</text>
</comment>